<feature type="region of interest" description="Disordered" evidence="1">
    <location>
        <begin position="21"/>
        <end position="167"/>
    </location>
</feature>
<name>A0A397UYG7_9GLOM</name>
<accession>A0A397UYG7</accession>
<feature type="compositionally biased region" description="Basic and acidic residues" evidence="1">
    <location>
        <begin position="157"/>
        <end position="167"/>
    </location>
</feature>
<feature type="compositionally biased region" description="Basic residues" evidence="1">
    <location>
        <begin position="106"/>
        <end position="116"/>
    </location>
</feature>
<evidence type="ECO:0000313" key="3">
    <source>
        <dbReference type="Proteomes" id="UP000266673"/>
    </source>
</evidence>
<gene>
    <name evidence="2" type="ORF">C2G38_2192961</name>
</gene>
<keyword evidence="3" id="KW-1185">Reference proteome</keyword>
<sequence>MAKVAKLAKLGETMAKLKLIKKHHRNAGETHKTILRGRTQDNPTRTNARPPHEDERKTPHEDERKTPHEDERKIIPQGRTQNHPTRTHTKKLKKQEIKEKTLVNSRQRKIKEKKTHQTSYSKKTLTTHLETHKSTLQERVQNHPRRCTQETRPPNKNAEETKKKSVS</sequence>
<reference evidence="2 3" key="1">
    <citation type="submission" date="2018-06" db="EMBL/GenBank/DDBJ databases">
        <title>Comparative genomics reveals the genomic features of Rhizophagus irregularis, R. cerebriforme, R. diaphanum and Gigaspora rosea, and their symbiotic lifestyle signature.</title>
        <authorList>
            <person name="Morin E."/>
            <person name="San Clemente H."/>
            <person name="Chen E.C.H."/>
            <person name="De La Providencia I."/>
            <person name="Hainaut M."/>
            <person name="Kuo A."/>
            <person name="Kohler A."/>
            <person name="Murat C."/>
            <person name="Tang N."/>
            <person name="Roy S."/>
            <person name="Loubradou J."/>
            <person name="Henrissat B."/>
            <person name="Grigoriev I.V."/>
            <person name="Corradi N."/>
            <person name="Roux C."/>
            <person name="Martin F.M."/>
        </authorList>
    </citation>
    <scope>NUCLEOTIDE SEQUENCE [LARGE SCALE GENOMIC DNA]</scope>
    <source>
        <strain evidence="2 3">DAOM 194757</strain>
    </source>
</reference>
<organism evidence="2 3">
    <name type="scientific">Gigaspora rosea</name>
    <dbReference type="NCBI Taxonomy" id="44941"/>
    <lineage>
        <taxon>Eukaryota</taxon>
        <taxon>Fungi</taxon>
        <taxon>Fungi incertae sedis</taxon>
        <taxon>Mucoromycota</taxon>
        <taxon>Glomeromycotina</taxon>
        <taxon>Glomeromycetes</taxon>
        <taxon>Diversisporales</taxon>
        <taxon>Gigasporaceae</taxon>
        <taxon>Gigaspora</taxon>
    </lineage>
</organism>
<protein>
    <submittedName>
        <fullName evidence="2">Uncharacterized protein</fullName>
    </submittedName>
</protein>
<dbReference type="Proteomes" id="UP000266673">
    <property type="component" value="Unassembled WGS sequence"/>
</dbReference>
<evidence type="ECO:0000313" key="2">
    <source>
        <dbReference type="EMBL" id="RIB15195.1"/>
    </source>
</evidence>
<dbReference type="AlphaFoldDB" id="A0A397UYG7"/>
<comment type="caution">
    <text evidence="2">The sequence shown here is derived from an EMBL/GenBank/DDBJ whole genome shotgun (WGS) entry which is preliminary data.</text>
</comment>
<evidence type="ECO:0000256" key="1">
    <source>
        <dbReference type="SAM" id="MobiDB-lite"/>
    </source>
</evidence>
<feature type="compositionally biased region" description="Basic and acidic residues" evidence="1">
    <location>
        <begin position="50"/>
        <end position="74"/>
    </location>
</feature>
<dbReference type="EMBL" id="QKWP01000763">
    <property type="protein sequence ID" value="RIB15195.1"/>
    <property type="molecule type" value="Genomic_DNA"/>
</dbReference>
<proteinExistence type="predicted"/>